<evidence type="ECO:0000256" key="1">
    <source>
        <dbReference type="PROSITE-ProRule" id="PRU00409"/>
    </source>
</evidence>
<accession>A0A0E9LVT9</accession>
<keyword evidence="1" id="KW-0067">ATP-binding</keyword>
<gene>
    <name evidence="3" type="ORF">JCM15548_11124</name>
</gene>
<evidence type="ECO:0000313" key="4">
    <source>
        <dbReference type="Proteomes" id="UP000032900"/>
    </source>
</evidence>
<reference evidence="3 4" key="1">
    <citation type="journal article" date="2015" name="Microbes Environ.">
        <title>Distribution and evolution of nitrogen fixation genes in the phylum bacteroidetes.</title>
        <authorList>
            <person name="Inoue J."/>
            <person name="Oshima K."/>
            <person name="Suda W."/>
            <person name="Sakamoto M."/>
            <person name="Iino T."/>
            <person name="Noda S."/>
            <person name="Hongoh Y."/>
            <person name="Hattori M."/>
            <person name="Ohkuma M."/>
        </authorList>
    </citation>
    <scope>NUCLEOTIDE SEQUENCE [LARGE SCALE GENOMIC DNA]</scope>
    <source>
        <strain evidence="3">JCM 15548</strain>
    </source>
</reference>
<dbReference type="STRING" id="1236989.JCM15548_11124"/>
<dbReference type="Gene3D" id="3.30.470.20">
    <property type="entry name" value="ATP-grasp fold, B domain"/>
    <property type="match status" value="1"/>
</dbReference>
<dbReference type="EMBL" id="BAZW01000006">
    <property type="protein sequence ID" value="GAO28975.1"/>
    <property type="molecule type" value="Genomic_DNA"/>
</dbReference>
<evidence type="ECO:0000313" key="3">
    <source>
        <dbReference type="EMBL" id="GAO28975.1"/>
    </source>
</evidence>
<dbReference type="GO" id="GO:0046872">
    <property type="term" value="F:metal ion binding"/>
    <property type="evidence" value="ECO:0007669"/>
    <property type="project" value="InterPro"/>
</dbReference>
<dbReference type="Pfam" id="PF15632">
    <property type="entry name" value="ATPgrasp_Ter"/>
    <property type="match status" value="1"/>
</dbReference>
<keyword evidence="4" id="KW-1185">Reference proteome</keyword>
<feature type="domain" description="ATP-grasp" evidence="2">
    <location>
        <begin position="131"/>
        <end position="309"/>
    </location>
</feature>
<evidence type="ECO:0000259" key="2">
    <source>
        <dbReference type="PROSITE" id="PS50975"/>
    </source>
</evidence>
<dbReference type="AlphaFoldDB" id="A0A0E9LVT9"/>
<dbReference type="PROSITE" id="PS50975">
    <property type="entry name" value="ATP_GRASP"/>
    <property type="match status" value="1"/>
</dbReference>
<comment type="caution">
    <text evidence="3">The sequence shown here is derived from an EMBL/GenBank/DDBJ whole genome shotgun (WGS) entry which is preliminary data.</text>
</comment>
<dbReference type="GO" id="GO:0005524">
    <property type="term" value="F:ATP binding"/>
    <property type="evidence" value="ECO:0007669"/>
    <property type="project" value="UniProtKB-UniRule"/>
</dbReference>
<keyword evidence="1" id="KW-0547">Nucleotide-binding</keyword>
<sequence length="354" mass="40016">MSKQTINIAITGLNNTDNPGPGVPVIRGIRESQDLDVKIIGMAYENLEPGIYMPGITDITYLIPYPSAGTKVFLNRIMEIHERERIDLIIPNFDAELYTFIKSEKLLAQKGIRTFLPSLNQLEERSKSNLPAFGEKYGIRIPKSREIVSLIDIPSLREDFDYPLLVKGKFYDAYLAYNSEQVITHFNKISAKWGLPVIIQEFIKGTEVNVVALGDGTGRTVAAVSMRKQYITDKGKAWGGITIDDSQMMEITRDIIAKTRWKGGMELEMIKTSSGEYFLIEINPRIPAWVYLAVGAGQNIPEYMVKMAMGENVPTSQEYQVGKMFIRYSWDMLGDIGQFEKISMDGELQHSDEF</sequence>
<dbReference type="SUPFAM" id="SSF56059">
    <property type="entry name" value="Glutathione synthetase ATP-binding domain-like"/>
    <property type="match status" value="1"/>
</dbReference>
<dbReference type="PROSITE" id="PS00867">
    <property type="entry name" value="CPSASE_2"/>
    <property type="match status" value="1"/>
</dbReference>
<dbReference type="RefSeq" id="WP_062122747.1">
    <property type="nucleotide sequence ID" value="NZ_BAZW01000006.1"/>
</dbReference>
<dbReference type="InterPro" id="IPR005479">
    <property type="entry name" value="CPAse_ATP-bd"/>
</dbReference>
<dbReference type="OrthoDB" id="783569at2"/>
<proteinExistence type="predicted"/>
<name>A0A0E9LVT9_9BACT</name>
<dbReference type="Gene3D" id="3.40.50.20">
    <property type="match status" value="1"/>
</dbReference>
<organism evidence="3 4">
    <name type="scientific">Geofilum rubicundum JCM 15548</name>
    <dbReference type="NCBI Taxonomy" id="1236989"/>
    <lineage>
        <taxon>Bacteria</taxon>
        <taxon>Pseudomonadati</taxon>
        <taxon>Bacteroidota</taxon>
        <taxon>Bacteroidia</taxon>
        <taxon>Marinilabiliales</taxon>
        <taxon>Marinilabiliaceae</taxon>
        <taxon>Geofilum</taxon>
    </lineage>
</organism>
<dbReference type="Proteomes" id="UP000032900">
    <property type="component" value="Unassembled WGS sequence"/>
</dbReference>
<protein>
    <submittedName>
        <fullName evidence="3">Similar to Biotin carboxylase</fullName>
    </submittedName>
</protein>
<dbReference type="InterPro" id="IPR011761">
    <property type="entry name" value="ATP-grasp"/>
</dbReference>